<keyword evidence="6" id="KW-0489">Methyltransferase</keyword>
<dbReference type="PANTHER" id="PTHR11579">
    <property type="entry name" value="PROTEIN-L-ISOASPARTATE O-METHYLTRANSFERASE"/>
    <property type="match status" value="1"/>
</dbReference>
<dbReference type="GO" id="GO:0005737">
    <property type="term" value="C:cytoplasm"/>
    <property type="evidence" value="ECO:0007669"/>
    <property type="project" value="UniProtKB-SubCell"/>
</dbReference>
<dbReference type="GO" id="GO:0032259">
    <property type="term" value="P:methylation"/>
    <property type="evidence" value="ECO:0007669"/>
    <property type="project" value="UniProtKB-KW"/>
</dbReference>
<evidence type="ECO:0000256" key="2">
    <source>
        <dbReference type="ARBA" id="ARBA00005369"/>
    </source>
</evidence>
<dbReference type="SUPFAM" id="SSF53335">
    <property type="entry name" value="S-adenosyl-L-methionine-dependent methyltransferases"/>
    <property type="match status" value="1"/>
</dbReference>
<dbReference type="GO" id="GO:0004719">
    <property type="term" value="F:protein-L-isoaspartate (D-aspartate) O-methyltransferase activity"/>
    <property type="evidence" value="ECO:0007669"/>
    <property type="project" value="UniProtKB-EC"/>
</dbReference>
<evidence type="ECO:0000256" key="9">
    <source>
        <dbReference type="ARBA" id="ARBA00030757"/>
    </source>
</evidence>
<comment type="caution">
    <text evidence="12">The sequence shown here is derived from an EMBL/GenBank/DDBJ whole genome shotgun (WGS) entry which is preliminary data.</text>
</comment>
<evidence type="ECO:0000256" key="3">
    <source>
        <dbReference type="ARBA" id="ARBA00011890"/>
    </source>
</evidence>
<keyword evidence="8" id="KW-0949">S-adenosyl-L-methionine</keyword>
<reference evidence="12" key="1">
    <citation type="submission" date="2021-01" db="EMBL/GenBank/DDBJ databases">
        <title>Whole genome shotgun sequence of Sinosporangium siamense NBRC 109515.</title>
        <authorList>
            <person name="Komaki H."/>
            <person name="Tamura T."/>
        </authorList>
    </citation>
    <scope>NUCLEOTIDE SEQUENCE</scope>
    <source>
        <strain evidence="12">NBRC 109515</strain>
    </source>
</reference>
<protein>
    <recommendedName>
        <fullName evidence="4">Protein-L-isoaspartate O-methyltransferase</fullName>
        <ecNumber evidence="3">2.1.1.77</ecNumber>
    </recommendedName>
    <alternativeName>
        <fullName evidence="11">L-isoaspartyl protein carboxyl methyltransferase</fullName>
    </alternativeName>
    <alternativeName>
        <fullName evidence="9">Protein L-isoaspartyl methyltransferase</fullName>
    </alternativeName>
    <alternativeName>
        <fullName evidence="10">Protein-beta-aspartate methyltransferase</fullName>
    </alternativeName>
</protein>
<evidence type="ECO:0000313" key="13">
    <source>
        <dbReference type="Proteomes" id="UP000606172"/>
    </source>
</evidence>
<gene>
    <name evidence="12" type="ORF">Ssi02_06790</name>
</gene>
<evidence type="ECO:0000256" key="4">
    <source>
        <dbReference type="ARBA" id="ARBA00013346"/>
    </source>
</evidence>
<dbReference type="PROSITE" id="PS01279">
    <property type="entry name" value="PCMT"/>
    <property type="match status" value="1"/>
</dbReference>
<dbReference type="RefSeq" id="WP_204020858.1">
    <property type="nucleotide sequence ID" value="NZ_BOOW01000006.1"/>
</dbReference>
<keyword evidence="7" id="KW-0808">Transferase</keyword>
<proteinExistence type="inferred from homology"/>
<evidence type="ECO:0000256" key="11">
    <source>
        <dbReference type="ARBA" id="ARBA00031350"/>
    </source>
</evidence>
<organism evidence="12 13">
    <name type="scientific">Sinosporangium siamense</name>
    <dbReference type="NCBI Taxonomy" id="1367973"/>
    <lineage>
        <taxon>Bacteria</taxon>
        <taxon>Bacillati</taxon>
        <taxon>Actinomycetota</taxon>
        <taxon>Actinomycetes</taxon>
        <taxon>Streptosporangiales</taxon>
        <taxon>Streptosporangiaceae</taxon>
        <taxon>Sinosporangium</taxon>
    </lineage>
</organism>
<dbReference type="Gene3D" id="3.40.50.150">
    <property type="entry name" value="Vaccinia Virus protein VP39"/>
    <property type="match status" value="1"/>
</dbReference>
<evidence type="ECO:0000256" key="10">
    <source>
        <dbReference type="ARBA" id="ARBA00031323"/>
    </source>
</evidence>
<dbReference type="PANTHER" id="PTHR11579:SF0">
    <property type="entry name" value="PROTEIN-L-ISOASPARTATE(D-ASPARTATE) O-METHYLTRANSFERASE"/>
    <property type="match status" value="1"/>
</dbReference>
<dbReference type="Proteomes" id="UP000606172">
    <property type="component" value="Unassembled WGS sequence"/>
</dbReference>
<dbReference type="AlphaFoldDB" id="A0A919RAQ8"/>
<dbReference type="EMBL" id="BOOW01000006">
    <property type="protein sequence ID" value="GII90448.1"/>
    <property type="molecule type" value="Genomic_DNA"/>
</dbReference>
<accession>A0A919RAQ8</accession>
<evidence type="ECO:0000256" key="6">
    <source>
        <dbReference type="ARBA" id="ARBA00022603"/>
    </source>
</evidence>
<dbReference type="CDD" id="cd02440">
    <property type="entry name" value="AdoMet_MTases"/>
    <property type="match status" value="1"/>
</dbReference>
<evidence type="ECO:0000256" key="7">
    <source>
        <dbReference type="ARBA" id="ARBA00022679"/>
    </source>
</evidence>
<evidence type="ECO:0000256" key="1">
    <source>
        <dbReference type="ARBA" id="ARBA00004496"/>
    </source>
</evidence>
<dbReference type="InterPro" id="IPR000682">
    <property type="entry name" value="PCMT"/>
</dbReference>
<comment type="subcellular location">
    <subcellularLocation>
        <location evidence="1">Cytoplasm</location>
    </subcellularLocation>
</comment>
<dbReference type="Pfam" id="PF01135">
    <property type="entry name" value="PCMT"/>
    <property type="match status" value="1"/>
</dbReference>
<comment type="similarity">
    <text evidence="2">Belongs to the methyltransferase superfamily. L-isoaspartyl/D-aspartyl protein methyltransferase family.</text>
</comment>
<evidence type="ECO:0000256" key="5">
    <source>
        <dbReference type="ARBA" id="ARBA00022490"/>
    </source>
</evidence>
<name>A0A919RAQ8_9ACTN</name>
<evidence type="ECO:0000256" key="8">
    <source>
        <dbReference type="ARBA" id="ARBA00022691"/>
    </source>
</evidence>
<sequence>MKWSDVRRRELIGSLVDYLTGKRILPIDDWRSRVWYSGLFEVPRDLFVPTTGWAVPFTEGKERAIDRRRDAGDWLKAVYSDTTIVTQRDDGATDPADPSGMPTSSLTLPSQSLALLGLLDVHDHHRVLEVGTGTGWTAGMLAWRLGHDRVVTVEIDKDLAEIARANLGSAGLDPPVAAGDGEQGFAEHAPYDRIHVTCGVRDVPAAWIEQARPGGVIVLPWLPPVTSFSGGHRLRLDVVGDGVAVGRFDGSCGYMLLRGQRHSSWSEPAGEPLVGTTLFDPRTISSLSDNPVDQGATVLLAALLPRVEVQVSRVRRQSRIVHTTMLRDLESDAQATCEAVDGEDKHTVTQYGSRRLWEELEAAYLEWIRLGRPARDRFGLTVSAGAGIDIWLDTPGQRIAPISR</sequence>
<dbReference type="EC" id="2.1.1.77" evidence="3"/>
<dbReference type="InterPro" id="IPR029063">
    <property type="entry name" value="SAM-dependent_MTases_sf"/>
</dbReference>
<keyword evidence="13" id="KW-1185">Reference proteome</keyword>
<keyword evidence="5" id="KW-0963">Cytoplasm</keyword>
<evidence type="ECO:0000313" key="12">
    <source>
        <dbReference type="EMBL" id="GII90448.1"/>
    </source>
</evidence>